<accession>A0A9P5ZAR1</accession>
<evidence type="ECO:0000313" key="2">
    <source>
        <dbReference type="EMBL" id="KAF9483270.1"/>
    </source>
</evidence>
<evidence type="ECO:0000313" key="3">
    <source>
        <dbReference type="Proteomes" id="UP000807469"/>
    </source>
</evidence>
<keyword evidence="3" id="KW-1185">Reference proteome</keyword>
<proteinExistence type="predicted"/>
<feature type="region of interest" description="Disordered" evidence="1">
    <location>
        <begin position="57"/>
        <end position="83"/>
    </location>
</feature>
<sequence>MAKYVRAKAHKEGIMFMQALDIVEHSENGIGTFMPKLRNSSHRPSWEVRDHIRSKRLSKRLSHTPDVDKPDTSEFDATEETTPSEVLVAPRRRTDMFLPILKIARPAKGKGVARDFELVRNVRNVIALPEDRENAVLGNDDDWERIYDEQEVDGRKSYSSVLRGNDRAR</sequence>
<comment type="caution">
    <text evidence="2">The sequence shown here is derived from an EMBL/GenBank/DDBJ whole genome shotgun (WGS) entry which is preliminary data.</text>
</comment>
<dbReference type="AlphaFoldDB" id="A0A9P5ZAR1"/>
<name>A0A9P5ZAR1_9AGAR</name>
<dbReference type="Proteomes" id="UP000807469">
    <property type="component" value="Unassembled WGS sequence"/>
</dbReference>
<reference evidence="2" key="1">
    <citation type="submission" date="2020-11" db="EMBL/GenBank/DDBJ databases">
        <authorList>
            <consortium name="DOE Joint Genome Institute"/>
            <person name="Ahrendt S."/>
            <person name="Riley R."/>
            <person name="Andreopoulos W."/>
            <person name="Labutti K."/>
            <person name="Pangilinan J."/>
            <person name="Ruiz-Duenas F.J."/>
            <person name="Barrasa J.M."/>
            <person name="Sanchez-Garcia M."/>
            <person name="Camarero S."/>
            <person name="Miyauchi S."/>
            <person name="Serrano A."/>
            <person name="Linde D."/>
            <person name="Babiker R."/>
            <person name="Drula E."/>
            <person name="Ayuso-Fernandez I."/>
            <person name="Pacheco R."/>
            <person name="Padilla G."/>
            <person name="Ferreira P."/>
            <person name="Barriuso J."/>
            <person name="Kellner H."/>
            <person name="Castanera R."/>
            <person name="Alfaro M."/>
            <person name="Ramirez L."/>
            <person name="Pisabarro A.G."/>
            <person name="Kuo A."/>
            <person name="Tritt A."/>
            <person name="Lipzen A."/>
            <person name="He G."/>
            <person name="Yan M."/>
            <person name="Ng V."/>
            <person name="Cullen D."/>
            <person name="Martin F."/>
            <person name="Rosso M.-N."/>
            <person name="Henrissat B."/>
            <person name="Hibbett D."/>
            <person name="Martinez A.T."/>
            <person name="Grigoriev I.V."/>
        </authorList>
    </citation>
    <scope>NUCLEOTIDE SEQUENCE</scope>
    <source>
        <strain evidence="2">CIRM-BRFM 674</strain>
    </source>
</reference>
<dbReference type="EMBL" id="MU155155">
    <property type="protein sequence ID" value="KAF9483270.1"/>
    <property type="molecule type" value="Genomic_DNA"/>
</dbReference>
<feature type="compositionally biased region" description="Basic and acidic residues" evidence="1">
    <location>
        <begin position="63"/>
        <end position="72"/>
    </location>
</feature>
<organism evidence="2 3">
    <name type="scientific">Pholiota conissans</name>
    <dbReference type="NCBI Taxonomy" id="109636"/>
    <lineage>
        <taxon>Eukaryota</taxon>
        <taxon>Fungi</taxon>
        <taxon>Dikarya</taxon>
        <taxon>Basidiomycota</taxon>
        <taxon>Agaricomycotina</taxon>
        <taxon>Agaricomycetes</taxon>
        <taxon>Agaricomycetidae</taxon>
        <taxon>Agaricales</taxon>
        <taxon>Agaricineae</taxon>
        <taxon>Strophariaceae</taxon>
        <taxon>Pholiota</taxon>
    </lineage>
</organism>
<evidence type="ECO:0000256" key="1">
    <source>
        <dbReference type="SAM" id="MobiDB-lite"/>
    </source>
</evidence>
<gene>
    <name evidence="2" type="ORF">BDN70DRAFT_873961</name>
</gene>
<dbReference type="OrthoDB" id="2739946at2759"/>
<protein>
    <submittedName>
        <fullName evidence="2">Uncharacterized protein</fullName>
    </submittedName>
</protein>